<evidence type="ECO:0000313" key="2">
    <source>
        <dbReference type="EMBL" id="KAG9345401.1"/>
    </source>
</evidence>
<sequence length="56" mass="6168">MPTCGARAGEEGLSATGHKGVNLEDTTRICRDTETERERERERETGEAFLETEGSP</sequence>
<feature type="compositionally biased region" description="Basic and acidic residues" evidence="1">
    <location>
        <begin position="21"/>
        <end position="46"/>
    </location>
</feature>
<feature type="region of interest" description="Disordered" evidence="1">
    <location>
        <begin position="1"/>
        <end position="56"/>
    </location>
</feature>
<dbReference type="Proteomes" id="UP000824540">
    <property type="component" value="Unassembled WGS sequence"/>
</dbReference>
<protein>
    <submittedName>
        <fullName evidence="2">Uncharacterized protein</fullName>
    </submittedName>
</protein>
<dbReference type="AlphaFoldDB" id="A0A8T2P229"/>
<dbReference type="EMBL" id="JAFBMS010000018">
    <property type="protein sequence ID" value="KAG9345401.1"/>
    <property type="molecule type" value="Genomic_DNA"/>
</dbReference>
<keyword evidence="3" id="KW-1185">Reference proteome</keyword>
<organism evidence="2 3">
    <name type="scientific">Albula glossodonta</name>
    <name type="common">roundjaw bonefish</name>
    <dbReference type="NCBI Taxonomy" id="121402"/>
    <lineage>
        <taxon>Eukaryota</taxon>
        <taxon>Metazoa</taxon>
        <taxon>Chordata</taxon>
        <taxon>Craniata</taxon>
        <taxon>Vertebrata</taxon>
        <taxon>Euteleostomi</taxon>
        <taxon>Actinopterygii</taxon>
        <taxon>Neopterygii</taxon>
        <taxon>Teleostei</taxon>
        <taxon>Albuliformes</taxon>
        <taxon>Albulidae</taxon>
        <taxon>Albula</taxon>
    </lineage>
</organism>
<evidence type="ECO:0000313" key="3">
    <source>
        <dbReference type="Proteomes" id="UP000824540"/>
    </source>
</evidence>
<gene>
    <name evidence="2" type="ORF">JZ751_009948</name>
</gene>
<comment type="caution">
    <text evidence="2">The sequence shown here is derived from an EMBL/GenBank/DDBJ whole genome shotgun (WGS) entry which is preliminary data.</text>
</comment>
<name>A0A8T2P229_9TELE</name>
<evidence type="ECO:0000256" key="1">
    <source>
        <dbReference type="SAM" id="MobiDB-lite"/>
    </source>
</evidence>
<reference evidence="2" key="1">
    <citation type="thesis" date="2021" institute="BYU ScholarsArchive" country="Provo, UT, USA">
        <title>Applications of and Algorithms for Genome Assembly and Genomic Analyses with an Emphasis on Marine Teleosts.</title>
        <authorList>
            <person name="Pickett B.D."/>
        </authorList>
    </citation>
    <scope>NUCLEOTIDE SEQUENCE</scope>
    <source>
        <strain evidence="2">HI-2016</strain>
    </source>
</reference>
<accession>A0A8T2P229</accession>
<proteinExistence type="predicted"/>